<dbReference type="GO" id="GO:0006606">
    <property type="term" value="P:protein import into nucleus"/>
    <property type="evidence" value="ECO:0007669"/>
    <property type="project" value="InterPro"/>
</dbReference>
<feature type="repeat" description="HEAT" evidence="8">
    <location>
        <begin position="388"/>
        <end position="426"/>
    </location>
</feature>
<accession>F0XID7</accession>
<dbReference type="HOGENOM" id="CLU_003794_1_1_1"/>
<evidence type="ECO:0000256" key="1">
    <source>
        <dbReference type="ARBA" id="ARBA00004123"/>
    </source>
</evidence>
<dbReference type="PROSITE" id="PS50166">
    <property type="entry name" value="IMPORTIN_B_NT"/>
    <property type="match status" value="1"/>
</dbReference>
<reference evidence="10 11" key="1">
    <citation type="journal article" date="2011" name="Proc. Natl. Acad. Sci. U.S.A.">
        <title>Genome and transcriptome analyses of the mountain pine beetle-fungal symbiont Grosmannia clavigera, a lodgepole pine pathogen.</title>
        <authorList>
            <person name="DiGuistini S."/>
            <person name="Wang Y."/>
            <person name="Liao N.Y."/>
            <person name="Taylor G."/>
            <person name="Tanguay P."/>
            <person name="Feau N."/>
            <person name="Henrissat B."/>
            <person name="Chan S.K."/>
            <person name="Hesse-Orce U."/>
            <person name="Alamouti S.M."/>
            <person name="Tsui C.K.M."/>
            <person name="Docking R.T."/>
            <person name="Levasseur A."/>
            <person name="Haridas S."/>
            <person name="Robertson G."/>
            <person name="Birol I."/>
            <person name="Holt R.A."/>
            <person name="Marra M.A."/>
            <person name="Hamelin R.C."/>
            <person name="Hirst M."/>
            <person name="Jones S.J.M."/>
            <person name="Bohlmann J."/>
            <person name="Breuil C."/>
        </authorList>
    </citation>
    <scope>NUCLEOTIDE SEQUENCE [LARGE SCALE GENOMIC DNA]</scope>
    <source>
        <strain evidence="11">kw1407 / UAMH 11150</strain>
    </source>
</reference>
<dbReference type="InterPro" id="IPR057672">
    <property type="entry name" value="TPR_IPO4/5"/>
</dbReference>
<dbReference type="PROSITE" id="PS50077">
    <property type="entry name" value="HEAT_REPEAT"/>
    <property type="match status" value="1"/>
</dbReference>
<dbReference type="GO" id="GO:0005737">
    <property type="term" value="C:cytoplasm"/>
    <property type="evidence" value="ECO:0007669"/>
    <property type="project" value="UniProtKB-SubCell"/>
</dbReference>
<evidence type="ECO:0000256" key="7">
    <source>
        <dbReference type="ARBA" id="ARBA00023242"/>
    </source>
</evidence>
<comment type="subcellular location">
    <subcellularLocation>
        <location evidence="2">Cytoplasm</location>
    </subcellularLocation>
    <subcellularLocation>
        <location evidence="1">Nucleus</location>
    </subcellularLocation>
</comment>
<dbReference type="SMART" id="SM00913">
    <property type="entry name" value="IBN_N"/>
    <property type="match status" value="1"/>
</dbReference>
<dbReference type="SUPFAM" id="SSF48371">
    <property type="entry name" value="ARM repeat"/>
    <property type="match status" value="2"/>
</dbReference>
<dbReference type="PANTHER" id="PTHR10527">
    <property type="entry name" value="IMPORTIN BETA"/>
    <property type="match status" value="1"/>
</dbReference>
<evidence type="ECO:0000256" key="4">
    <source>
        <dbReference type="ARBA" id="ARBA00022490"/>
    </source>
</evidence>
<name>F0XID7_GROCL</name>
<dbReference type="GO" id="GO:0031267">
    <property type="term" value="F:small GTPase binding"/>
    <property type="evidence" value="ECO:0007669"/>
    <property type="project" value="InterPro"/>
</dbReference>
<organism evidence="11">
    <name type="scientific">Grosmannia clavigera (strain kw1407 / UAMH 11150)</name>
    <name type="common">Blue stain fungus</name>
    <name type="synonym">Graphiocladiella clavigera</name>
    <dbReference type="NCBI Taxonomy" id="655863"/>
    <lineage>
        <taxon>Eukaryota</taxon>
        <taxon>Fungi</taxon>
        <taxon>Dikarya</taxon>
        <taxon>Ascomycota</taxon>
        <taxon>Pezizomycotina</taxon>
        <taxon>Sordariomycetes</taxon>
        <taxon>Sordariomycetidae</taxon>
        <taxon>Ophiostomatales</taxon>
        <taxon>Ophiostomataceae</taxon>
        <taxon>Leptographium</taxon>
    </lineage>
</organism>
<evidence type="ECO:0000259" key="9">
    <source>
        <dbReference type="PROSITE" id="PS50166"/>
    </source>
</evidence>
<dbReference type="Gene3D" id="1.25.10.10">
    <property type="entry name" value="Leucine-rich Repeat Variant"/>
    <property type="match status" value="1"/>
</dbReference>
<keyword evidence="3" id="KW-0813">Transport</keyword>
<keyword evidence="7" id="KW-0539">Nucleus</keyword>
<dbReference type="InterPro" id="IPR021133">
    <property type="entry name" value="HEAT_type_2"/>
</dbReference>
<evidence type="ECO:0000313" key="10">
    <source>
        <dbReference type="EMBL" id="EFX02518.1"/>
    </source>
</evidence>
<dbReference type="Pfam" id="PF25780">
    <property type="entry name" value="TPR_IPO5"/>
    <property type="match status" value="1"/>
</dbReference>
<dbReference type="RefSeq" id="XP_014172000.1">
    <property type="nucleotide sequence ID" value="XM_014316525.1"/>
</dbReference>
<dbReference type="GO" id="GO:0005634">
    <property type="term" value="C:nucleus"/>
    <property type="evidence" value="ECO:0007669"/>
    <property type="project" value="UniProtKB-ARBA"/>
</dbReference>
<keyword evidence="5" id="KW-0677">Repeat</keyword>
<dbReference type="Pfam" id="PF13513">
    <property type="entry name" value="HEAT_EZ"/>
    <property type="match status" value="1"/>
</dbReference>
<protein>
    <submittedName>
        <fullName evidence="10">Importin beta-4</fullName>
    </submittedName>
</protein>
<dbReference type="EMBL" id="GL629771">
    <property type="protein sequence ID" value="EFX02518.1"/>
    <property type="molecule type" value="Genomic_DNA"/>
</dbReference>
<dbReference type="InterPro" id="IPR001494">
    <property type="entry name" value="Importin-beta_N"/>
</dbReference>
<dbReference type="InterPro" id="IPR016024">
    <property type="entry name" value="ARM-type_fold"/>
</dbReference>
<evidence type="ECO:0000256" key="6">
    <source>
        <dbReference type="ARBA" id="ARBA00022927"/>
    </source>
</evidence>
<keyword evidence="6" id="KW-0653">Protein transport</keyword>
<dbReference type="Pfam" id="PF03810">
    <property type="entry name" value="IBN_N"/>
    <property type="match status" value="1"/>
</dbReference>
<evidence type="ECO:0000256" key="5">
    <source>
        <dbReference type="ARBA" id="ARBA00022737"/>
    </source>
</evidence>
<evidence type="ECO:0000256" key="8">
    <source>
        <dbReference type="PROSITE-ProRule" id="PRU00103"/>
    </source>
</evidence>
<dbReference type="OrthoDB" id="7862313at2759"/>
<evidence type="ECO:0000313" key="11">
    <source>
        <dbReference type="Proteomes" id="UP000007796"/>
    </source>
</evidence>
<proteinExistence type="predicted"/>
<dbReference type="InterPro" id="IPR040122">
    <property type="entry name" value="Importin_beta"/>
</dbReference>
<dbReference type="InterPro" id="IPR058584">
    <property type="entry name" value="IMB1_TNPO1-like_TPR"/>
</dbReference>
<dbReference type="GeneID" id="25979249"/>
<dbReference type="STRING" id="655863.F0XID7"/>
<dbReference type="InParanoid" id="F0XID7"/>
<dbReference type="Proteomes" id="UP000007796">
    <property type="component" value="Unassembled WGS sequence"/>
</dbReference>
<gene>
    <name evidence="10" type="ORF">CMQ_5879</name>
</gene>
<evidence type="ECO:0000256" key="3">
    <source>
        <dbReference type="ARBA" id="ARBA00022448"/>
    </source>
</evidence>
<keyword evidence="11" id="KW-1185">Reference proteome</keyword>
<sequence length="1099" mass="120793">MDGQKLASLLQESQIPDTTRLKAITAELQKSYYAHPESLLLLIEIVCTNSDVGVRQQAAVQASRLVPKHWPSASADQKKAVREHLMDATLKEQNAKCRHSDAHLVAAIATHDFDDGEWPELLPALFTLATSSDVSQREIGSYIMYSTVEANPVIYKDHVKKLLQLFGQLIKDPSSADVQINAVMSIGALLVLIEGDEEEDEEAVGGVRDLVPLMGIVLKNSVDAGDDEKIQQVFDVLQQFLVFSPAFIGNHLKSLLQFMIDLAANTEADEDVRVQALSFLTQTVHYRRLKIQAMRDMAAQLVVKGMQILTEIGDDESLDDETPGHVALSLLDALASELPPRQVLVPLLDEFPKYASSADPALRKAGILALGNCAEGAPDFVNTQLKTILPIVIQLLNDPDGTVRHASLVGLTGLAEEMPDDIAIEHKEIMAALSRNLQAAMIPTQDEQVAKKNGQVIRAVCSAFDSVSNGLKSDVMKEYALLMIEPIGQLFSHPDTRVKIAAAGAFGAIAESLEKEFVPYFEKSMQALGSFVTVTGEDMELQLRSAVLDSIGRIAVAVGAQPFQPYVVDLMRASEENLSLDDDRLKESSFIFWSSLAKVYGREFKPFLPGVFKALLDALDGDDEEDVVLQLTEEEKAIIASGGSTSGKKLNIDDLDIDDLEDLMDDEDDDDDWAGMDSEAEEKEVAVEVLGDVITNACGEEEMQEYLEKAVSIAKDLMEHHHSGVRKAAMGMLWRSYARVWQLTAESTGLKWQPGFPPAQTPTPLLSKLADLVTKPTLELWQDEIERDVVTDINRNVAATLETCGPAIIAQENAIQEIVTVLGQIITRAHPCQQDVGDEEDAQNAEESSEYDWLVVETALDVVMALATAIGPTFGELWKIFEKPIMKIASSNESYERSSAVGTIGGCTESMGSTVTPYTSTLLKLIVHRLNDEDLETKSNAAYAIGQLISNSTDSKTYLSSFPIVLEKLEQLLALDDTGHRIHDNAAAAVCRLITAHPDVVPIAEYLPSVVQRLPLTEDYEENKPIYTCIYHLYDHNEPTVQQLTPQLIPVFEQVLSPPEDQLEKETRELVQRTVQALHKARPELFQGRESLLKLSGAA</sequence>
<dbReference type="InterPro" id="IPR011989">
    <property type="entry name" value="ARM-like"/>
</dbReference>
<dbReference type="eggNOG" id="KOG2171">
    <property type="taxonomic scope" value="Eukaryota"/>
</dbReference>
<evidence type="ECO:0000256" key="2">
    <source>
        <dbReference type="ARBA" id="ARBA00004496"/>
    </source>
</evidence>
<dbReference type="AlphaFoldDB" id="F0XID7"/>
<keyword evidence="4" id="KW-0963">Cytoplasm</keyword>
<dbReference type="FunCoup" id="F0XID7">
    <property type="interactions" value="1111"/>
</dbReference>
<feature type="domain" description="Importin N-terminal" evidence="9">
    <location>
        <begin position="24"/>
        <end position="91"/>
    </location>
</feature>
<dbReference type="Pfam" id="PF25574">
    <property type="entry name" value="TPR_IMB1"/>
    <property type="match status" value="2"/>
</dbReference>